<feature type="non-terminal residue" evidence="2">
    <location>
        <position position="77"/>
    </location>
</feature>
<protein>
    <submittedName>
        <fullName evidence="2">Uncharacterized protein</fullName>
    </submittedName>
</protein>
<evidence type="ECO:0000256" key="1">
    <source>
        <dbReference type="SAM" id="MobiDB-lite"/>
    </source>
</evidence>
<dbReference type="AlphaFoldDB" id="A0A6J4Q8G3"/>
<reference evidence="2" key="1">
    <citation type="submission" date="2020-02" db="EMBL/GenBank/DDBJ databases">
        <authorList>
            <person name="Meier V. D."/>
        </authorList>
    </citation>
    <scope>NUCLEOTIDE SEQUENCE</scope>
    <source>
        <strain evidence="2">AVDCRST_MAG37</strain>
    </source>
</reference>
<proteinExistence type="predicted"/>
<gene>
    <name evidence="2" type="ORF">AVDCRST_MAG37-953</name>
</gene>
<name>A0A6J4Q8G3_9ACTN</name>
<evidence type="ECO:0000313" key="2">
    <source>
        <dbReference type="EMBL" id="CAA9435854.1"/>
    </source>
</evidence>
<dbReference type="EMBL" id="CADCVD010000037">
    <property type="protein sequence ID" value="CAA9435854.1"/>
    <property type="molecule type" value="Genomic_DNA"/>
</dbReference>
<feature type="non-terminal residue" evidence="2">
    <location>
        <position position="1"/>
    </location>
</feature>
<feature type="region of interest" description="Disordered" evidence="1">
    <location>
        <begin position="1"/>
        <end position="77"/>
    </location>
</feature>
<sequence length="77" mass="8366">ERKRDMGAEELDILPGGLLDDRPDLPLSLRRAYEDRSTSNQTSPGTQPAPHRPLASDAIPTARRETGAVRNQFGGGL</sequence>
<accession>A0A6J4Q8G3</accession>
<organism evidence="2">
    <name type="scientific">uncultured Rubrobacteraceae bacterium</name>
    <dbReference type="NCBI Taxonomy" id="349277"/>
    <lineage>
        <taxon>Bacteria</taxon>
        <taxon>Bacillati</taxon>
        <taxon>Actinomycetota</taxon>
        <taxon>Rubrobacteria</taxon>
        <taxon>Rubrobacterales</taxon>
        <taxon>Rubrobacteraceae</taxon>
        <taxon>environmental samples</taxon>
    </lineage>
</organism>